<gene>
    <name evidence="2" type="ORF">POL67_31115</name>
</gene>
<dbReference type="EMBL" id="JAQNDO010000001">
    <property type="protein sequence ID" value="MDC0745821.1"/>
    <property type="molecule type" value="Genomic_DNA"/>
</dbReference>
<accession>A0ABT5EVK4</accession>
<dbReference type="Proteomes" id="UP001221411">
    <property type="component" value="Unassembled WGS sequence"/>
</dbReference>
<comment type="caution">
    <text evidence="2">The sequence shown here is derived from an EMBL/GenBank/DDBJ whole genome shotgun (WGS) entry which is preliminary data.</text>
</comment>
<evidence type="ECO:0000259" key="1">
    <source>
        <dbReference type="Pfam" id="PF04471"/>
    </source>
</evidence>
<protein>
    <submittedName>
        <fullName evidence="2">Restriction endonuclease</fullName>
        <ecNumber evidence="2">3.1.21.-</ecNumber>
    </submittedName>
</protein>
<keyword evidence="3" id="KW-1185">Reference proteome</keyword>
<reference evidence="2 3" key="1">
    <citation type="submission" date="2022-11" db="EMBL/GenBank/DDBJ databases">
        <title>Minimal conservation of predation-associated metabolite biosynthetic gene clusters underscores biosynthetic potential of Myxococcota including descriptions for ten novel species: Archangium lansinium sp. nov., Myxococcus landrumus sp. nov., Nannocystis bai.</title>
        <authorList>
            <person name="Ahearne A."/>
            <person name="Stevens C."/>
            <person name="Dowd S."/>
        </authorList>
    </citation>
    <scope>NUCLEOTIDE SEQUENCE [LARGE SCALE GENOMIC DNA]</scope>
    <source>
        <strain evidence="2 3">RJM3</strain>
    </source>
</reference>
<dbReference type="InterPro" id="IPR011856">
    <property type="entry name" value="tRNA_endonuc-like_dom_sf"/>
</dbReference>
<dbReference type="GO" id="GO:0016787">
    <property type="term" value="F:hydrolase activity"/>
    <property type="evidence" value="ECO:0007669"/>
    <property type="project" value="UniProtKB-KW"/>
</dbReference>
<keyword evidence="2" id="KW-0378">Hydrolase</keyword>
<sequence length="454" mass="50676">MPRRYLVLRTDRTQRTFLTRELEQGRLRQGFGWRREHDLRLLRDQVRAGKKLTEEEASVWRNRRLLDTEPDGLKPGNVLILPNLLDQGRWALARVKGGYEYAPIVAPGREGPDYGHIIAVDPIRTPGGKVGSVEAENTHVDAELRATMRNPSRMWSIDALGSTVEALVHAIESGKDTWTPDPETQKAEGFFTAVRDAAWKHILTKYKGNELAHLVHHLFMCIYEGGRVEHWGGAGERGTDLIVYTRDPLGLEYKVAVQIKQNDGLLDDERTLGQIEQAKELHKIDAGVIVTTAEVTSSAFEEKCAALEGRLGIDIRVIGRGELIELVMKYLGKARMTVREALIDLLRASTPTPEPREHTAVTDRIYDELQRLPELERQIAGTKVAHQNRGSGAHLIRVELPQEMIGAVVEPIAQSIVSCLRRMVPSAKCQRGKPSGSGGSGTKWMVVDTLLELA</sequence>
<name>A0ABT5EVK4_9BACT</name>
<keyword evidence="2" id="KW-0255">Endonuclease</keyword>
<organism evidence="2 3">
    <name type="scientific">Polyangium mundeleinium</name>
    <dbReference type="NCBI Taxonomy" id="2995306"/>
    <lineage>
        <taxon>Bacteria</taxon>
        <taxon>Pseudomonadati</taxon>
        <taxon>Myxococcota</taxon>
        <taxon>Polyangia</taxon>
        <taxon>Polyangiales</taxon>
        <taxon>Polyangiaceae</taxon>
        <taxon>Polyangium</taxon>
    </lineage>
</organism>
<keyword evidence="2" id="KW-0540">Nuclease</keyword>
<evidence type="ECO:0000313" key="3">
    <source>
        <dbReference type="Proteomes" id="UP001221411"/>
    </source>
</evidence>
<dbReference type="RefSeq" id="WP_271923733.1">
    <property type="nucleotide sequence ID" value="NZ_JAQNDO010000001.1"/>
</dbReference>
<dbReference type="Pfam" id="PF04471">
    <property type="entry name" value="Mrr_cat"/>
    <property type="match status" value="1"/>
</dbReference>
<dbReference type="EC" id="3.1.21.-" evidence="2"/>
<feature type="domain" description="Restriction endonuclease type IV Mrr" evidence="1">
    <location>
        <begin position="205"/>
        <end position="326"/>
    </location>
</feature>
<evidence type="ECO:0000313" key="2">
    <source>
        <dbReference type="EMBL" id="MDC0745821.1"/>
    </source>
</evidence>
<dbReference type="InterPro" id="IPR007560">
    <property type="entry name" value="Restrct_endonuc_IV_Mrr"/>
</dbReference>
<dbReference type="GO" id="GO:0004519">
    <property type="term" value="F:endonuclease activity"/>
    <property type="evidence" value="ECO:0007669"/>
    <property type="project" value="UniProtKB-KW"/>
</dbReference>
<dbReference type="Gene3D" id="3.40.1350.10">
    <property type="match status" value="1"/>
</dbReference>
<proteinExistence type="predicted"/>